<dbReference type="NCBIfam" id="TIGR02175">
    <property type="entry name" value="PorC_KorC"/>
    <property type="match status" value="1"/>
</dbReference>
<dbReference type="EMBL" id="FNIN01000001">
    <property type="protein sequence ID" value="SDN30662.1"/>
    <property type="molecule type" value="Genomic_DNA"/>
</dbReference>
<dbReference type="InterPro" id="IPR002869">
    <property type="entry name" value="Pyrv_flavodox_OxRed_cen"/>
</dbReference>
<keyword evidence="4" id="KW-1185">Reference proteome</keyword>
<dbReference type="Gene3D" id="3.40.920.10">
    <property type="entry name" value="Pyruvate-ferredoxin oxidoreductase, PFOR, domain III"/>
    <property type="match status" value="1"/>
</dbReference>
<dbReference type="InterPro" id="IPR011894">
    <property type="entry name" value="PorC_KorC"/>
</dbReference>
<dbReference type="Proteomes" id="UP000199602">
    <property type="component" value="Unassembled WGS sequence"/>
</dbReference>
<dbReference type="InterPro" id="IPR019752">
    <property type="entry name" value="Pyrv/ketoisovalerate_OxRed_cat"/>
</dbReference>
<dbReference type="InterPro" id="IPR051626">
    <property type="entry name" value="Oxidoreductase_gamma_subunit"/>
</dbReference>
<feature type="domain" description="Pyruvate/ketoisovalerate oxidoreductase catalytic" evidence="2">
    <location>
        <begin position="10"/>
        <end position="175"/>
    </location>
</feature>
<evidence type="ECO:0000259" key="2">
    <source>
        <dbReference type="Pfam" id="PF01558"/>
    </source>
</evidence>
<dbReference type="GO" id="GO:0016625">
    <property type="term" value="F:oxidoreductase activity, acting on the aldehyde or oxo group of donors, iron-sulfur protein as acceptor"/>
    <property type="evidence" value="ECO:0007669"/>
    <property type="project" value="InterPro"/>
</dbReference>
<dbReference type="OrthoDB" id="9794954at2"/>
<dbReference type="AlphaFoldDB" id="A0A1H0AAJ1"/>
<gene>
    <name evidence="3" type="ORF">SAMN04488516_101345</name>
</gene>
<accession>A0A1H0AAJ1</accession>
<keyword evidence="3" id="KW-0670">Pyruvate</keyword>
<protein>
    <submittedName>
        <fullName evidence="3">Pyruvate ferredoxin oxidoreductase gamma subunit</fullName>
    </submittedName>
</protein>
<name>A0A1H0AAJ1_9BACT</name>
<reference evidence="3 4" key="1">
    <citation type="submission" date="2016-10" db="EMBL/GenBank/DDBJ databases">
        <authorList>
            <person name="de Groot N.N."/>
        </authorList>
    </citation>
    <scope>NUCLEOTIDE SEQUENCE [LARGE SCALE GENOMIC DNA]</scope>
    <source>
        <strain evidence="3 4">DSM 15269</strain>
    </source>
</reference>
<sequence length="181" mass="19484">MIEIRLHGRGGQGGVTSAELLAKAAIDKGKFAQAFPSFGPERRGAPVEAFVRVSDERIRIREKIYNPDVVLVLDPTLLGVVDVAKGLKKDGIVIVNASESVEELKERYGFSKVAQVDALKIALSCLGVPITNTTMLGALLKATSILMPEDMEGVLLERFGSKLGPKNFEALNEAFSKTMVA</sequence>
<dbReference type="STRING" id="206665.SAMN04488516_101345"/>
<organism evidence="3 4">
    <name type="scientific">Desulfonauticus submarinus</name>
    <dbReference type="NCBI Taxonomy" id="206665"/>
    <lineage>
        <taxon>Bacteria</taxon>
        <taxon>Pseudomonadati</taxon>
        <taxon>Thermodesulfobacteriota</taxon>
        <taxon>Desulfovibrionia</taxon>
        <taxon>Desulfovibrionales</taxon>
        <taxon>Desulfonauticaceae</taxon>
        <taxon>Desulfonauticus</taxon>
    </lineage>
</organism>
<dbReference type="RefSeq" id="WP_092062423.1">
    <property type="nucleotide sequence ID" value="NZ_FNIN01000001.1"/>
</dbReference>
<dbReference type="PANTHER" id="PTHR43366:SF1">
    <property type="entry name" value="PYRUVATE SYNTHASE SUBUNIT PORC"/>
    <property type="match status" value="1"/>
</dbReference>
<evidence type="ECO:0000313" key="4">
    <source>
        <dbReference type="Proteomes" id="UP000199602"/>
    </source>
</evidence>
<keyword evidence="1" id="KW-0560">Oxidoreductase</keyword>
<evidence type="ECO:0000256" key="1">
    <source>
        <dbReference type="ARBA" id="ARBA00023002"/>
    </source>
</evidence>
<dbReference type="PANTHER" id="PTHR43366">
    <property type="entry name" value="PYRUVATE SYNTHASE SUBUNIT PORC"/>
    <property type="match status" value="1"/>
</dbReference>
<dbReference type="Pfam" id="PF01558">
    <property type="entry name" value="POR"/>
    <property type="match status" value="1"/>
</dbReference>
<proteinExistence type="predicted"/>
<dbReference type="SUPFAM" id="SSF53323">
    <property type="entry name" value="Pyruvate-ferredoxin oxidoreductase, PFOR, domain III"/>
    <property type="match status" value="1"/>
</dbReference>
<dbReference type="NCBIfam" id="NF006321">
    <property type="entry name" value="PRK08534.1"/>
    <property type="match status" value="1"/>
</dbReference>
<evidence type="ECO:0000313" key="3">
    <source>
        <dbReference type="EMBL" id="SDN30662.1"/>
    </source>
</evidence>